<keyword evidence="4" id="KW-0813">Transport</keyword>
<sequence length="198" mass="22065">MPTDNIKGPQVHIDKKDCDLDVGLRVCSTFEFLHDLSSNRRKPDYLLSLIGSVYTVIVAGWSSNSNYALLGGLRAVAQTISYEVTIVWFASCLAETNRTPFDFAEGESELVSGFNVEYRRGGFVLLIHKDLLQDGLQFIIAIDKTKAITPPNLLGIDRKIAYANRKYHSANTINGKIKWNVKNRVKVALSTANPPQIH</sequence>
<evidence type="ECO:0000256" key="10">
    <source>
        <dbReference type="RuleBase" id="RU000471"/>
    </source>
</evidence>
<evidence type="ECO:0000256" key="7">
    <source>
        <dbReference type="ARBA" id="ARBA00023075"/>
    </source>
</evidence>
<comment type="similarity">
    <text evidence="2 10">Belongs to the complex I subunit 1 family.</text>
</comment>
<dbReference type="GO" id="GO:0009060">
    <property type="term" value="P:aerobic respiration"/>
    <property type="evidence" value="ECO:0007669"/>
    <property type="project" value="TreeGrafter"/>
</dbReference>
<comment type="subcellular location">
    <subcellularLocation>
        <location evidence="1">Membrane</location>
        <topology evidence="1">Multi-pass membrane protein</topology>
    </subcellularLocation>
    <subcellularLocation>
        <location evidence="10">Mitochondrion inner membrane</location>
        <topology evidence="10">Multi-pass membrane protein</topology>
    </subcellularLocation>
</comment>
<keyword evidence="8" id="KW-0472">Membrane</keyword>
<protein>
    <recommendedName>
        <fullName evidence="3">NADH-ubiquinone oxidoreductase chain 1</fullName>
    </recommendedName>
    <alternativeName>
        <fullName evidence="9">NADH dehydrogenase subunit 1</fullName>
    </alternativeName>
</protein>
<dbReference type="Pfam" id="PF00146">
    <property type="entry name" value="NADHdh"/>
    <property type="match status" value="1"/>
</dbReference>
<evidence type="ECO:0000256" key="5">
    <source>
        <dbReference type="ARBA" id="ARBA00022692"/>
    </source>
</evidence>
<name>A0A3P7V7C4_9BILA</name>
<keyword evidence="12" id="KW-1185">Reference proteome</keyword>
<evidence type="ECO:0000256" key="6">
    <source>
        <dbReference type="ARBA" id="ARBA00022989"/>
    </source>
</evidence>
<keyword evidence="10" id="KW-0520">NAD</keyword>
<proteinExistence type="inferred from homology"/>
<dbReference type="InterPro" id="IPR001694">
    <property type="entry name" value="NADH_UbQ_OxRdtase_su1/FPO"/>
</dbReference>
<organism evidence="11 12">
    <name type="scientific">Brugia timori</name>
    <dbReference type="NCBI Taxonomy" id="42155"/>
    <lineage>
        <taxon>Eukaryota</taxon>
        <taxon>Metazoa</taxon>
        <taxon>Ecdysozoa</taxon>
        <taxon>Nematoda</taxon>
        <taxon>Chromadorea</taxon>
        <taxon>Rhabditida</taxon>
        <taxon>Spirurina</taxon>
        <taxon>Spiruromorpha</taxon>
        <taxon>Filarioidea</taxon>
        <taxon>Onchocercidae</taxon>
        <taxon>Brugia</taxon>
    </lineage>
</organism>
<evidence type="ECO:0000256" key="4">
    <source>
        <dbReference type="ARBA" id="ARBA00022448"/>
    </source>
</evidence>
<keyword evidence="7" id="KW-0830">Ubiquinone</keyword>
<evidence type="ECO:0000256" key="8">
    <source>
        <dbReference type="ARBA" id="ARBA00023136"/>
    </source>
</evidence>
<evidence type="ECO:0000313" key="12">
    <source>
        <dbReference type="Proteomes" id="UP000280834"/>
    </source>
</evidence>
<dbReference type="GO" id="GO:0005743">
    <property type="term" value="C:mitochondrial inner membrane"/>
    <property type="evidence" value="ECO:0007669"/>
    <property type="project" value="UniProtKB-SubCell"/>
</dbReference>
<dbReference type="GO" id="GO:0003954">
    <property type="term" value="F:NADH dehydrogenase activity"/>
    <property type="evidence" value="ECO:0007669"/>
    <property type="project" value="TreeGrafter"/>
</dbReference>
<keyword evidence="5 10" id="KW-0812">Transmembrane</keyword>
<dbReference type="InterPro" id="IPR018086">
    <property type="entry name" value="NADH_UbQ_OxRdtase_su1_CS"/>
</dbReference>
<evidence type="ECO:0000256" key="3">
    <source>
        <dbReference type="ARBA" id="ARBA00021009"/>
    </source>
</evidence>
<keyword evidence="6" id="KW-1133">Transmembrane helix</keyword>
<reference evidence="11 12" key="1">
    <citation type="submission" date="2018-11" db="EMBL/GenBank/DDBJ databases">
        <authorList>
            <consortium name="Pathogen Informatics"/>
        </authorList>
    </citation>
    <scope>NUCLEOTIDE SEQUENCE [LARGE SCALE GENOMIC DNA]</scope>
</reference>
<dbReference type="Proteomes" id="UP000280834">
    <property type="component" value="Unassembled WGS sequence"/>
</dbReference>
<accession>A0A3P7V7C4</accession>
<dbReference type="EMBL" id="UZAG01019367">
    <property type="protein sequence ID" value="VDO43420.1"/>
    <property type="molecule type" value="Genomic_DNA"/>
</dbReference>
<dbReference type="PANTHER" id="PTHR11432:SF3">
    <property type="entry name" value="NADH-UBIQUINONE OXIDOREDUCTASE CHAIN 1"/>
    <property type="match status" value="1"/>
</dbReference>
<evidence type="ECO:0000256" key="1">
    <source>
        <dbReference type="ARBA" id="ARBA00004141"/>
    </source>
</evidence>
<evidence type="ECO:0000313" key="11">
    <source>
        <dbReference type="EMBL" id="VDO43420.1"/>
    </source>
</evidence>
<evidence type="ECO:0000256" key="9">
    <source>
        <dbReference type="ARBA" id="ARBA00031024"/>
    </source>
</evidence>
<evidence type="ECO:0000256" key="2">
    <source>
        <dbReference type="ARBA" id="ARBA00010535"/>
    </source>
</evidence>
<gene>
    <name evidence="11" type="ORF">BTMF_LOCUS12670</name>
</gene>
<dbReference type="PROSITE" id="PS00668">
    <property type="entry name" value="COMPLEX1_ND1_2"/>
    <property type="match status" value="1"/>
</dbReference>
<dbReference type="AlphaFoldDB" id="A0A3P7V7C4"/>
<dbReference type="PANTHER" id="PTHR11432">
    <property type="entry name" value="NADH DEHYDROGENASE SUBUNIT 1"/>
    <property type="match status" value="1"/>
</dbReference>